<dbReference type="Proteomes" id="UP001066276">
    <property type="component" value="Chromosome 10"/>
</dbReference>
<comment type="caution">
    <text evidence="1">The sequence shown here is derived from an EMBL/GenBank/DDBJ whole genome shotgun (WGS) entry which is preliminary data.</text>
</comment>
<sequence length="113" mass="12588">MCLVHAACVYAQHVRKCCAQFIRRVFMLSVRGSNLPSSSSLCLCSAHVEALCLVHAACVYAQRVRKRCAQFMHLCLCSACEEALCPVRAACVYAQRARKRCAQFVQPVFMLSV</sequence>
<reference evidence="1" key="1">
    <citation type="journal article" date="2022" name="bioRxiv">
        <title>Sequencing and chromosome-scale assembly of the giantPleurodeles waltlgenome.</title>
        <authorList>
            <person name="Brown T."/>
            <person name="Elewa A."/>
            <person name="Iarovenko S."/>
            <person name="Subramanian E."/>
            <person name="Araus A.J."/>
            <person name="Petzold A."/>
            <person name="Susuki M."/>
            <person name="Suzuki K.-i.T."/>
            <person name="Hayashi T."/>
            <person name="Toyoda A."/>
            <person name="Oliveira C."/>
            <person name="Osipova E."/>
            <person name="Leigh N.D."/>
            <person name="Simon A."/>
            <person name="Yun M.H."/>
        </authorList>
    </citation>
    <scope>NUCLEOTIDE SEQUENCE</scope>
    <source>
        <strain evidence="1">20211129_DDA</strain>
        <tissue evidence="1">Liver</tissue>
    </source>
</reference>
<protein>
    <recommendedName>
        <fullName evidence="3">Secreted protein</fullName>
    </recommendedName>
</protein>
<gene>
    <name evidence="1" type="ORF">NDU88_007530</name>
</gene>
<dbReference type="EMBL" id="JANPWB010000014">
    <property type="protein sequence ID" value="KAJ1102484.1"/>
    <property type="molecule type" value="Genomic_DNA"/>
</dbReference>
<evidence type="ECO:0008006" key="3">
    <source>
        <dbReference type="Google" id="ProtNLM"/>
    </source>
</evidence>
<keyword evidence="2" id="KW-1185">Reference proteome</keyword>
<accession>A0AAV7MJ03</accession>
<name>A0AAV7MJ03_PLEWA</name>
<evidence type="ECO:0000313" key="1">
    <source>
        <dbReference type="EMBL" id="KAJ1102484.1"/>
    </source>
</evidence>
<proteinExistence type="predicted"/>
<evidence type="ECO:0000313" key="2">
    <source>
        <dbReference type="Proteomes" id="UP001066276"/>
    </source>
</evidence>
<organism evidence="1 2">
    <name type="scientific">Pleurodeles waltl</name>
    <name type="common">Iberian ribbed newt</name>
    <dbReference type="NCBI Taxonomy" id="8319"/>
    <lineage>
        <taxon>Eukaryota</taxon>
        <taxon>Metazoa</taxon>
        <taxon>Chordata</taxon>
        <taxon>Craniata</taxon>
        <taxon>Vertebrata</taxon>
        <taxon>Euteleostomi</taxon>
        <taxon>Amphibia</taxon>
        <taxon>Batrachia</taxon>
        <taxon>Caudata</taxon>
        <taxon>Salamandroidea</taxon>
        <taxon>Salamandridae</taxon>
        <taxon>Pleurodelinae</taxon>
        <taxon>Pleurodeles</taxon>
    </lineage>
</organism>
<dbReference type="AlphaFoldDB" id="A0AAV7MJ03"/>